<gene>
    <name evidence="8" type="primary">CKAP2</name>
</gene>
<evidence type="ECO:0000256" key="3">
    <source>
        <dbReference type="ARBA" id="ARBA00022490"/>
    </source>
</evidence>
<dbReference type="GO" id="GO:0005856">
    <property type="term" value="C:cytoskeleton"/>
    <property type="evidence" value="ECO:0007669"/>
    <property type="project" value="UniProtKB-SubCell"/>
</dbReference>
<sequence length="686" mass="77395">MSGPAVPQELRLPPSQSPQPAFREQKQKLKERMLQRKTFFAYKQENHISSSTGQKVMNSEGQIQEETKVLKFKTKMAGKENVSRLPVNKNNITMGKNCIPLRPSNELANLTMIIDTHNLEDNNHTRQSVPIEDGPQSQHMTLSQMFHLKNNSKKKQISTEKPKQDANMPKKLVLGSYNGQIVQSKINSFRKPLPVRDESSVATKKLSATIPKAPEPLPADTSSFTVRSHRAPNVMTTTRPVSTASQDRRLVRPPIRSHCNSAQDPVKQGIRRSLTIRKGPQEKELLQLNTVSSSAKTSSQDVERKTTVSRSLMSKIVARPASSFNTRLIQKSKSIDPCRHSVAKATIDRSIHPKETAEERKARLSEWKASKRKMIKRPPSSGVTQSEPEGRNEKSSGSFWTTMVEEDEQRLFTEKVNKTFSECLNLINEGCPKEEILVILNDLIKDIPDAKKLVKYWICLARIEPLTSPIENIITIYEKAILAGAQPIEEMRHVIADILTMKSQEKVKYACWISQDVSGENVEACATKEYIQDVSSEDIGVNLESGKPETEKKPRNVVFQDDEKKQDDKTKYLTNDVKTPSAETGGSCLIKYNVSTTPYLQSIKKKIQFDNTDSTFKELKFLTPVRRSQRIQEKTSKLPDMLKDHYPCVSSLEQLTELGGETDVFVCRPNTALCPMYSETGTAQEK</sequence>
<dbReference type="Proteomes" id="UP000694429">
    <property type="component" value="Chromosome 25"/>
</dbReference>
<accession>A0A8C0NY13</accession>
<evidence type="ECO:0000259" key="7">
    <source>
        <dbReference type="Pfam" id="PF15297"/>
    </source>
</evidence>
<dbReference type="AlphaFoldDB" id="A0A8C0NY13"/>
<comment type="subcellular location">
    <subcellularLocation>
        <location evidence="1">Cytoplasm</location>
        <location evidence="1">Cytoskeleton</location>
    </subcellularLocation>
</comment>
<protein>
    <submittedName>
        <fullName evidence="8">Cytoskeleton associated protein 2</fullName>
    </submittedName>
</protein>
<organism evidence="8 9">
    <name type="scientific">Canis lupus familiaris</name>
    <name type="common">Dog</name>
    <name type="synonym">Canis familiaris</name>
    <dbReference type="NCBI Taxonomy" id="9615"/>
    <lineage>
        <taxon>Eukaryota</taxon>
        <taxon>Metazoa</taxon>
        <taxon>Chordata</taxon>
        <taxon>Craniata</taxon>
        <taxon>Vertebrata</taxon>
        <taxon>Euteleostomi</taxon>
        <taxon>Mammalia</taxon>
        <taxon>Eutheria</taxon>
        <taxon>Laurasiatheria</taxon>
        <taxon>Carnivora</taxon>
        <taxon>Caniformia</taxon>
        <taxon>Canidae</taxon>
        <taxon>Canis</taxon>
    </lineage>
</organism>
<dbReference type="Ensembl" id="ENSCAFT00030035882.1">
    <property type="protein sequence ID" value="ENSCAFP00030031291.1"/>
    <property type="gene ID" value="ENSCAFG00030019497.1"/>
</dbReference>
<evidence type="ECO:0000313" key="8">
    <source>
        <dbReference type="Ensembl" id="ENSCAFP00030031291.1"/>
    </source>
</evidence>
<dbReference type="PANTHER" id="PTHR16076:SF8">
    <property type="entry name" value="CYTOSKELETON-ASSOCIATED PROTEIN 2"/>
    <property type="match status" value="1"/>
</dbReference>
<dbReference type="OrthoDB" id="9945093at2759"/>
<reference evidence="8" key="1">
    <citation type="submission" date="2019-03" db="EMBL/GenBank/DDBJ databases">
        <authorList>
            <person name="Warren W.C."/>
            <person name="Johnson G.S."/>
        </authorList>
    </citation>
    <scope>NUCLEOTIDE SEQUENCE [LARGE SCALE GENOMIC DNA]</scope>
    <source>
        <strain evidence="8">Basenji</strain>
    </source>
</reference>
<name>A0A8C0NY13_CANLF</name>
<reference evidence="8" key="2">
    <citation type="submission" date="2025-08" db="UniProtKB">
        <authorList>
            <consortium name="Ensembl"/>
        </authorList>
    </citation>
    <scope>IDENTIFICATION</scope>
</reference>
<evidence type="ECO:0000256" key="6">
    <source>
        <dbReference type="SAM" id="MobiDB-lite"/>
    </source>
</evidence>
<evidence type="ECO:0000256" key="4">
    <source>
        <dbReference type="ARBA" id="ARBA00022553"/>
    </source>
</evidence>
<keyword evidence="3" id="KW-0963">Cytoplasm</keyword>
<feature type="region of interest" description="Disordered" evidence="6">
    <location>
        <begin position="1"/>
        <end position="27"/>
    </location>
</feature>
<evidence type="ECO:0000256" key="2">
    <source>
        <dbReference type="ARBA" id="ARBA00009468"/>
    </source>
</evidence>
<comment type="similarity">
    <text evidence="2">Belongs to the CKAP2 family.</text>
</comment>
<feature type="compositionally biased region" description="Basic and acidic residues" evidence="6">
    <location>
        <begin position="346"/>
        <end position="369"/>
    </location>
</feature>
<dbReference type="InterPro" id="IPR026165">
    <property type="entry name" value="CKAP2_fam"/>
</dbReference>
<feature type="domain" description="Cytoskeleton-associated protein 2 C-terminal" evidence="7">
    <location>
        <begin position="319"/>
        <end position="673"/>
    </location>
</feature>
<evidence type="ECO:0000256" key="5">
    <source>
        <dbReference type="ARBA" id="ARBA00023212"/>
    </source>
</evidence>
<proteinExistence type="inferred from homology"/>
<dbReference type="PANTHER" id="PTHR16076">
    <property type="entry name" value="CYTOSKELETON ASSOCIATED PROTEIN 2-RELATED"/>
    <property type="match status" value="1"/>
</dbReference>
<dbReference type="InterPro" id="IPR029197">
    <property type="entry name" value="CKAP2_C"/>
</dbReference>
<feature type="region of interest" description="Disordered" evidence="6">
    <location>
        <begin position="288"/>
        <end position="308"/>
    </location>
</feature>
<feature type="compositionally biased region" description="Polar residues" evidence="6">
    <location>
        <begin position="288"/>
        <end position="300"/>
    </location>
</feature>
<evidence type="ECO:0000313" key="9">
    <source>
        <dbReference type="Proteomes" id="UP000694429"/>
    </source>
</evidence>
<evidence type="ECO:0000256" key="1">
    <source>
        <dbReference type="ARBA" id="ARBA00004245"/>
    </source>
</evidence>
<keyword evidence="4" id="KW-0597">Phosphoprotein</keyword>
<feature type="region of interest" description="Disordered" evidence="6">
    <location>
        <begin position="345"/>
        <end position="398"/>
    </location>
</feature>
<dbReference type="Pfam" id="PF15297">
    <property type="entry name" value="CKAP2_C"/>
    <property type="match status" value="1"/>
</dbReference>
<keyword evidence="5" id="KW-0206">Cytoskeleton</keyword>